<dbReference type="Gene3D" id="3.60.150.10">
    <property type="entry name" value="Chorismate synthase AroC"/>
    <property type="match status" value="1"/>
</dbReference>
<accession>G5GIW6</accession>
<evidence type="ECO:0000256" key="13">
    <source>
        <dbReference type="SAM" id="MobiDB-lite"/>
    </source>
</evidence>
<dbReference type="GO" id="GO:0010181">
    <property type="term" value="F:FMN binding"/>
    <property type="evidence" value="ECO:0007669"/>
    <property type="project" value="TreeGrafter"/>
</dbReference>
<dbReference type="PIRSF" id="PIRSF001456">
    <property type="entry name" value="Chorismate_synth"/>
    <property type="match status" value="1"/>
</dbReference>
<comment type="subunit">
    <text evidence="11">Homotetramer.</text>
</comment>
<keyword evidence="10 11" id="KW-0456">Lyase</keyword>
<dbReference type="PANTHER" id="PTHR21085">
    <property type="entry name" value="CHORISMATE SYNTHASE"/>
    <property type="match status" value="1"/>
</dbReference>
<evidence type="ECO:0000256" key="4">
    <source>
        <dbReference type="ARBA" id="ARBA00022605"/>
    </source>
</evidence>
<keyword evidence="6 11" id="KW-0288">FMN</keyword>
<evidence type="ECO:0000256" key="6">
    <source>
        <dbReference type="ARBA" id="ARBA00022643"/>
    </source>
</evidence>
<dbReference type="PROSITE" id="PS00787">
    <property type="entry name" value="CHORISMATE_SYNTHASE_1"/>
    <property type="match status" value="1"/>
</dbReference>
<keyword evidence="9 11" id="KW-0057">Aromatic amino acid biosynthesis</keyword>
<sequence>MSSTFGKVFCVHTWGESHGKSIGAIIDGCPSGLPLSEADIQPYLNRRKPGQNIYTSSRSEADICKIHSGIFNGFTTGTPIMVIIENLDQNPDEYDELADVYRPGHADYTYDMKYGFRDHRGGGRSSGRETAARVIGGAVALKLLRSLGIEINAFTQSIGPVHVNNFNLEVCPLNPLYMPDMQAAYIAGNFIDELIANKDSAGGIVSCLIRGLPPGIGEPTADKLDAELAKALISIGAVKGVEFGAGFASARMSGIKNNDEFYIKHESLAASAASKNEAYSGKKTADSTDSFKNEENKASTDAENQNTDNTHKSATADVEKTLNIAKKTNNSGGVLGGISDGSAVIINVAIKPTPSIAATQKTVDRNGSEVLIEIGGRHDPVIVPRAVVVIECMCAITVLDLMLRGMSSRLDNIIKIYSKNRY</sequence>
<dbReference type="InterPro" id="IPR035904">
    <property type="entry name" value="Chorismate_synth_AroC_sf"/>
</dbReference>
<comment type="cofactor">
    <cofactor evidence="11 12">
        <name>FMNH2</name>
        <dbReference type="ChEBI" id="CHEBI:57618"/>
    </cofactor>
    <text evidence="11 12">Reduced FMN (FMNH(2)).</text>
</comment>
<dbReference type="SUPFAM" id="SSF103263">
    <property type="entry name" value="Chorismate synthase, AroC"/>
    <property type="match status" value="1"/>
</dbReference>
<dbReference type="PROSITE" id="PS00788">
    <property type="entry name" value="CHORISMATE_SYNTHASE_2"/>
    <property type="match status" value="1"/>
</dbReference>
<evidence type="ECO:0000313" key="14">
    <source>
        <dbReference type="EMBL" id="EHI55370.1"/>
    </source>
</evidence>
<evidence type="ECO:0000256" key="1">
    <source>
        <dbReference type="ARBA" id="ARBA00005044"/>
    </source>
</evidence>
<dbReference type="GO" id="GO:0009073">
    <property type="term" value="P:aromatic amino acid family biosynthetic process"/>
    <property type="evidence" value="ECO:0007669"/>
    <property type="project" value="UniProtKB-KW"/>
</dbReference>
<dbReference type="STRING" id="679200.HMPREF9333_01506"/>
<keyword evidence="15" id="KW-1185">Reference proteome</keyword>
<dbReference type="HAMAP" id="MF_00300">
    <property type="entry name" value="Chorismate_synth"/>
    <property type="match status" value="1"/>
</dbReference>
<dbReference type="CDD" id="cd07304">
    <property type="entry name" value="Chorismate_synthase"/>
    <property type="match status" value="1"/>
</dbReference>
<evidence type="ECO:0000256" key="3">
    <source>
        <dbReference type="ARBA" id="ARBA00013036"/>
    </source>
</evidence>
<evidence type="ECO:0000256" key="5">
    <source>
        <dbReference type="ARBA" id="ARBA00022630"/>
    </source>
</evidence>
<keyword evidence="8 11" id="KW-0521">NADP</keyword>
<dbReference type="NCBIfam" id="TIGR00033">
    <property type="entry name" value="aroC"/>
    <property type="match status" value="1"/>
</dbReference>
<proteinExistence type="inferred from homology"/>
<organism evidence="14 15">
    <name type="scientific">Johnsonella ignava ATCC 51276</name>
    <dbReference type="NCBI Taxonomy" id="679200"/>
    <lineage>
        <taxon>Bacteria</taxon>
        <taxon>Bacillati</taxon>
        <taxon>Bacillota</taxon>
        <taxon>Clostridia</taxon>
        <taxon>Lachnospirales</taxon>
        <taxon>Lachnospiraceae</taxon>
        <taxon>Johnsonella</taxon>
    </lineage>
</organism>
<keyword evidence="4 11" id="KW-0028">Amino-acid biosynthesis</keyword>
<dbReference type="GO" id="GO:0009423">
    <property type="term" value="P:chorismate biosynthetic process"/>
    <property type="evidence" value="ECO:0007669"/>
    <property type="project" value="UniProtKB-UniRule"/>
</dbReference>
<evidence type="ECO:0000313" key="15">
    <source>
        <dbReference type="Proteomes" id="UP000003011"/>
    </source>
</evidence>
<dbReference type="HOGENOM" id="CLU_034547_0_0_9"/>
<feature type="binding site" evidence="11">
    <location>
        <position position="47"/>
    </location>
    <ligand>
        <name>NADP(+)</name>
        <dbReference type="ChEBI" id="CHEBI:58349"/>
    </ligand>
</feature>
<protein>
    <recommendedName>
        <fullName evidence="3 11">Chorismate synthase</fullName>
        <shortName evidence="11">CS</shortName>
        <ecNumber evidence="3 11">4.2.3.5</ecNumber>
    </recommendedName>
    <alternativeName>
        <fullName evidence="11">5-enolpyruvylshikimate-3-phosphate phospholyase</fullName>
    </alternativeName>
</protein>
<feature type="binding site" evidence="11">
    <location>
        <position position="377"/>
    </location>
    <ligand>
        <name>FMN</name>
        <dbReference type="ChEBI" id="CHEBI:58210"/>
    </ligand>
</feature>
<dbReference type="PATRIC" id="fig|679200.3.peg.1593"/>
<comment type="catalytic activity">
    <reaction evidence="11 12">
        <text>5-O-(1-carboxyvinyl)-3-phosphoshikimate = chorismate + phosphate</text>
        <dbReference type="Rhea" id="RHEA:21020"/>
        <dbReference type="ChEBI" id="CHEBI:29748"/>
        <dbReference type="ChEBI" id="CHEBI:43474"/>
        <dbReference type="ChEBI" id="CHEBI:57701"/>
        <dbReference type="EC" id="4.2.3.5"/>
    </reaction>
</comment>
<dbReference type="eggNOG" id="COG0082">
    <property type="taxonomic scope" value="Bacteria"/>
</dbReference>
<dbReference type="EMBL" id="ACZL01000023">
    <property type="protein sequence ID" value="EHI55370.1"/>
    <property type="molecule type" value="Genomic_DNA"/>
</dbReference>
<feature type="binding site" evidence="11">
    <location>
        <begin position="124"/>
        <end position="126"/>
    </location>
    <ligand>
        <name>FMN</name>
        <dbReference type="ChEBI" id="CHEBI:58210"/>
    </ligand>
</feature>
<evidence type="ECO:0000256" key="2">
    <source>
        <dbReference type="ARBA" id="ARBA00008014"/>
    </source>
</evidence>
<feature type="binding site" evidence="11">
    <location>
        <position position="336"/>
    </location>
    <ligand>
        <name>FMN</name>
        <dbReference type="ChEBI" id="CHEBI:58210"/>
    </ligand>
</feature>
<dbReference type="Proteomes" id="UP000003011">
    <property type="component" value="Unassembled WGS sequence"/>
</dbReference>
<feature type="region of interest" description="Disordered" evidence="13">
    <location>
        <begin position="274"/>
        <end position="315"/>
    </location>
</feature>
<evidence type="ECO:0000256" key="8">
    <source>
        <dbReference type="ARBA" id="ARBA00022857"/>
    </source>
</evidence>
<comment type="caution">
    <text evidence="14">The sequence shown here is derived from an EMBL/GenBank/DDBJ whole genome shotgun (WGS) entry which is preliminary data.</text>
</comment>
<gene>
    <name evidence="11" type="primary">aroC</name>
    <name evidence="14" type="ORF">HMPREF9333_01506</name>
</gene>
<feature type="binding site" evidence="11">
    <location>
        <begin position="351"/>
        <end position="355"/>
    </location>
    <ligand>
        <name>FMN</name>
        <dbReference type="ChEBI" id="CHEBI:58210"/>
    </ligand>
</feature>
<dbReference type="OrthoDB" id="9771806at2"/>
<keyword evidence="7 11" id="KW-0274">FAD</keyword>
<comment type="function">
    <text evidence="11">Catalyzes the anti-1,4-elimination of the C-3 phosphate and the C-6 proR hydrogen from 5-enolpyruvylshikimate-3-phosphate (EPSP) to yield chorismate, which is the branch point compound that serves as the starting substrate for the three terminal pathways of aromatic amino acid biosynthesis. This reaction introduces a second double bond into the aromatic ring system.</text>
</comment>
<dbReference type="InterPro" id="IPR020541">
    <property type="entry name" value="Chorismate_synthase_CS"/>
</dbReference>
<evidence type="ECO:0000256" key="7">
    <source>
        <dbReference type="ARBA" id="ARBA00022827"/>
    </source>
</evidence>
<name>G5GIW6_9FIRM</name>
<evidence type="ECO:0000256" key="10">
    <source>
        <dbReference type="ARBA" id="ARBA00023239"/>
    </source>
</evidence>
<evidence type="ECO:0000256" key="11">
    <source>
        <dbReference type="HAMAP-Rule" id="MF_00300"/>
    </source>
</evidence>
<dbReference type="PROSITE" id="PS00789">
    <property type="entry name" value="CHORISMATE_SYNTHASE_3"/>
    <property type="match status" value="1"/>
</dbReference>
<dbReference type="GO" id="GO:0008652">
    <property type="term" value="P:amino acid biosynthetic process"/>
    <property type="evidence" value="ECO:0007669"/>
    <property type="project" value="UniProtKB-KW"/>
</dbReference>
<dbReference type="GO" id="GO:0005829">
    <property type="term" value="C:cytosol"/>
    <property type="evidence" value="ECO:0007669"/>
    <property type="project" value="TreeGrafter"/>
</dbReference>
<dbReference type="AlphaFoldDB" id="G5GIW6"/>
<dbReference type="Pfam" id="PF01264">
    <property type="entry name" value="Chorismate_synt"/>
    <property type="match status" value="1"/>
</dbReference>
<dbReference type="InterPro" id="IPR000453">
    <property type="entry name" value="Chorismate_synth"/>
</dbReference>
<comment type="caution">
    <text evidence="11">Lacks conserved residue(s) required for the propagation of feature annotation.</text>
</comment>
<dbReference type="GO" id="GO:0004107">
    <property type="term" value="F:chorismate synthase activity"/>
    <property type="evidence" value="ECO:0007669"/>
    <property type="project" value="UniProtKB-UniRule"/>
</dbReference>
<dbReference type="PANTHER" id="PTHR21085:SF0">
    <property type="entry name" value="CHORISMATE SYNTHASE"/>
    <property type="match status" value="1"/>
</dbReference>
<comment type="pathway">
    <text evidence="1 11 12">Metabolic intermediate biosynthesis; chorismate biosynthesis; chorismate from D-erythrose 4-phosphate and phosphoenolpyruvate: step 7/7.</text>
</comment>
<reference evidence="14 15" key="1">
    <citation type="submission" date="2011-08" db="EMBL/GenBank/DDBJ databases">
        <title>The Genome Sequence of Johnsonella ignava ATCC 51276.</title>
        <authorList>
            <consortium name="The Broad Institute Genome Sequencing Platform"/>
            <person name="Earl A."/>
            <person name="Ward D."/>
            <person name="Feldgarden M."/>
            <person name="Gevers D."/>
            <person name="Izard J."/>
            <person name="Blanton J.M."/>
            <person name="Baranova O.V."/>
            <person name="Dewhirst F.E."/>
            <person name="Young S.K."/>
            <person name="Zeng Q."/>
            <person name="Gargeya S."/>
            <person name="Fitzgerald M."/>
            <person name="Haas B."/>
            <person name="Abouelleil A."/>
            <person name="Alvarado L."/>
            <person name="Arachchi H.M."/>
            <person name="Berlin A."/>
            <person name="Brown A."/>
            <person name="Chapman S.B."/>
            <person name="Chen Z."/>
            <person name="Dunbar C."/>
            <person name="Freedman E."/>
            <person name="Gearin G."/>
            <person name="Gellesch M."/>
            <person name="Goldberg J."/>
            <person name="Griggs A."/>
            <person name="Gujja S."/>
            <person name="Heiman D."/>
            <person name="Howarth C."/>
            <person name="Larson L."/>
            <person name="Lui A."/>
            <person name="MacDonald P.J.P."/>
            <person name="Montmayeur A."/>
            <person name="Murphy C."/>
            <person name="Neiman D."/>
            <person name="Pearson M."/>
            <person name="Priest M."/>
            <person name="Roberts A."/>
            <person name="Saif S."/>
            <person name="Shea T."/>
            <person name="Shenoy N."/>
            <person name="Sisk P."/>
            <person name="Stolte C."/>
            <person name="Sykes S."/>
            <person name="Wortman J."/>
            <person name="Nusbaum C."/>
            <person name="Birren B."/>
        </authorList>
    </citation>
    <scope>NUCLEOTIDE SEQUENCE [LARGE SCALE GENOMIC DNA]</scope>
    <source>
        <strain evidence="14 15">ATCC 51276</strain>
    </source>
</reference>
<evidence type="ECO:0000256" key="9">
    <source>
        <dbReference type="ARBA" id="ARBA00023141"/>
    </source>
</evidence>
<dbReference type="NCBIfam" id="NF003793">
    <property type="entry name" value="PRK05382.1"/>
    <property type="match status" value="1"/>
</dbReference>
<dbReference type="RefSeq" id="WP_005541188.1">
    <property type="nucleotide sequence ID" value="NZ_JH378833.1"/>
</dbReference>
<feature type="compositionally biased region" description="Basic and acidic residues" evidence="13">
    <location>
        <begin position="283"/>
        <end position="300"/>
    </location>
</feature>
<dbReference type="EC" id="4.2.3.5" evidence="3 11"/>
<keyword evidence="5 11" id="KW-0285">Flavoprotein</keyword>
<evidence type="ECO:0000256" key="12">
    <source>
        <dbReference type="RuleBase" id="RU000605"/>
    </source>
</evidence>
<comment type="similarity">
    <text evidence="2 11 12">Belongs to the chorismate synthase family.</text>
</comment>
<dbReference type="UniPathway" id="UPA00053">
    <property type="reaction ID" value="UER00090"/>
</dbReference>